<evidence type="ECO:0000313" key="2">
    <source>
        <dbReference type="EMBL" id="PJZ28395.1"/>
    </source>
</evidence>
<evidence type="ECO:0000256" key="1">
    <source>
        <dbReference type="SAM" id="Phobius"/>
    </source>
</evidence>
<feature type="transmembrane region" description="Helical" evidence="1">
    <location>
        <begin position="63"/>
        <end position="89"/>
    </location>
</feature>
<keyword evidence="3" id="KW-1185">Reference proteome</keyword>
<proteinExistence type="predicted"/>
<keyword evidence="1" id="KW-0812">Transmembrane</keyword>
<keyword evidence="1" id="KW-0472">Membrane</keyword>
<reference evidence="2 3" key="1">
    <citation type="submission" date="2017-07" db="EMBL/GenBank/DDBJ databases">
        <title>Leptospira spp. isolated from tropical soils.</title>
        <authorList>
            <person name="Thibeaux R."/>
            <person name="Iraola G."/>
            <person name="Ferres I."/>
            <person name="Bierque E."/>
            <person name="Girault D."/>
            <person name="Soupe-Gilbert M.-E."/>
            <person name="Picardeau M."/>
            <person name="Goarant C."/>
        </authorList>
    </citation>
    <scope>NUCLEOTIDE SEQUENCE [LARGE SCALE GENOMIC DNA]</scope>
    <source>
        <strain evidence="2 3">JW2-C-B1</strain>
    </source>
</reference>
<feature type="transmembrane region" description="Helical" evidence="1">
    <location>
        <begin position="127"/>
        <end position="149"/>
    </location>
</feature>
<keyword evidence="1" id="KW-1133">Transmembrane helix</keyword>
<evidence type="ECO:0008006" key="4">
    <source>
        <dbReference type="Google" id="ProtNLM"/>
    </source>
</evidence>
<evidence type="ECO:0000313" key="3">
    <source>
        <dbReference type="Proteomes" id="UP000231919"/>
    </source>
</evidence>
<dbReference type="Proteomes" id="UP000231919">
    <property type="component" value="Unassembled WGS sequence"/>
</dbReference>
<feature type="transmembrane region" description="Helical" evidence="1">
    <location>
        <begin position="101"/>
        <end position="120"/>
    </location>
</feature>
<dbReference type="EMBL" id="NPDP01000040">
    <property type="protein sequence ID" value="PJZ28395.1"/>
    <property type="molecule type" value="Genomic_DNA"/>
</dbReference>
<organism evidence="2 3">
    <name type="scientific">Leptospira kmetyi</name>
    <dbReference type="NCBI Taxonomy" id="408139"/>
    <lineage>
        <taxon>Bacteria</taxon>
        <taxon>Pseudomonadati</taxon>
        <taxon>Spirochaetota</taxon>
        <taxon>Spirochaetia</taxon>
        <taxon>Leptospirales</taxon>
        <taxon>Leptospiraceae</taxon>
        <taxon>Leptospira</taxon>
    </lineage>
</organism>
<comment type="caution">
    <text evidence="2">The sequence shown here is derived from an EMBL/GenBank/DDBJ whole genome shotgun (WGS) entry which is preliminary data.</text>
</comment>
<accession>A0ABX4N505</accession>
<protein>
    <recommendedName>
        <fullName evidence="4">ABC transporter permease</fullName>
    </recommendedName>
</protein>
<gene>
    <name evidence="2" type="ORF">CH378_18130</name>
</gene>
<sequence length="221" mass="25983">MSIALYVVVLVLLFFLFYFFTLIVGLRNVASASLSEDKKINFKRKYMGIFRDRTLSRKIRFSAIGYLFSIYIQSGWLPIILIALVTTLFSFLPNNHLYDRWMIIIAWELLLVFVIMNFSIKQKFKNALVSFLFSIFAMFLICIAVNNYINYMKVADGKPFALVTFKFKEKQFSSDELVCYIGETRSYIFLYDLKIKKTSVYLKSDLNELNYIKGYPRNFGL</sequence>
<name>A0ABX4N505_9LEPT</name>
<feature type="transmembrane region" description="Helical" evidence="1">
    <location>
        <begin position="6"/>
        <end position="26"/>
    </location>
</feature>